<evidence type="ECO:0000313" key="4">
    <source>
        <dbReference type="Proteomes" id="UP000583454"/>
    </source>
</evidence>
<dbReference type="InterPro" id="IPR050557">
    <property type="entry name" value="RTX_toxin/Mannuronan_C5-epim"/>
</dbReference>
<dbReference type="Gene3D" id="2.150.10.10">
    <property type="entry name" value="Serralysin-like metalloprotease, C-terminal"/>
    <property type="match status" value="3"/>
</dbReference>
<dbReference type="AlphaFoldDB" id="A0A840ZNF3"/>
<dbReference type="InterPro" id="IPR011049">
    <property type="entry name" value="Serralysin-like_metalloprot_C"/>
</dbReference>
<evidence type="ECO:0000256" key="1">
    <source>
        <dbReference type="ARBA" id="ARBA00004613"/>
    </source>
</evidence>
<dbReference type="RefSeq" id="WP_183570878.1">
    <property type="nucleotide sequence ID" value="NZ_JACHOP010000013.1"/>
</dbReference>
<keyword evidence="4" id="KW-1185">Reference proteome</keyword>
<dbReference type="PANTHER" id="PTHR38340:SF1">
    <property type="entry name" value="S-LAYER PROTEIN"/>
    <property type="match status" value="1"/>
</dbReference>
<comment type="subcellular location">
    <subcellularLocation>
        <location evidence="1">Secreted</location>
    </subcellularLocation>
</comment>
<keyword evidence="2" id="KW-0964">Secreted</keyword>
<dbReference type="PANTHER" id="PTHR38340">
    <property type="entry name" value="S-LAYER PROTEIN"/>
    <property type="match status" value="1"/>
</dbReference>
<proteinExistence type="predicted"/>
<dbReference type="PRINTS" id="PR00313">
    <property type="entry name" value="CABNDNGRPT"/>
</dbReference>
<evidence type="ECO:0000313" key="3">
    <source>
        <dbReference type="EMBL" id="MBB5758441.1"/>
    </source>
</evidence>
<dbReference type="Pfam" id="PF00353">
    <property type="entry name" value="HemolysinCabind"/>
    <property type="match status" value="4"/>
</dbReference>
<dbReference type="Proteomes" id="UP000583454">
    <property type="component" value="Unassembled WGS sequence"/>
</dbReference>
<accession>A0A840ZNF3</accession>
<name>A0A840ZNF3_9HYPH</name>
<dbReference type="InterPro" id="IPR018511">
    <property type="entry name" value="Hemolysin-typ_Ca-bd_CS"/>
</dbReference>
<dbReference type="PROSITE" id="PS00330">
    <property type="entry name" value="HEMOLYSIN_CALCIUM"/>
    <property type="match status" value="2"/>
</dbReference>
<dbReference type="GO" id="GO:0005509">
    <property type="term" value="F:calcium ion binding"/>
    <property type="evidence" value="ECO:0007669"/>
    <property type="project" value="InterPro"/>
</dbReference>
<dbReference type="SUPFAM" id="SSF51120">
    <property type="entry name" value="beta-Roll"/>
    <property type="match status" value="2"/>
</dbReference>
<organism evidence="3 4">
    <name type="scientific">Methylorubrum rhodinum</name>
    <dbReference type="NCBI Taxonomy" id="29428"/>
    <lineage>
        <taxon>Bacteria</taxon>
        <taxon>Pseudomonadati</taxon>
        <taxon>Pseudomonadota</taxon>
        <taxon>Alphaproteobacteria</taxon>
        <taxon>Hyphomicrobiales</taxon>
        <taxon>Methylobacteriaceae</taxon>
        <taxon>Methylorubrum</taxon>
    </lineage>
</organism>
<dbReference type="InterPro" id="IPR001343">
    <property type="entry name" value="Hemolysn_Ca-bd"/>
</dbReference>
<dbReference type="EMBL" id="JACHOP010000013">
    <property type="protein sequence ID" value="MBB5758441.1"/>
    <property type="molecule type" value="Genomic_DNA"/>
</dbReference>
<protein>
    <submittedName>
        <fullName evidence="3">Ca2+-binding RTX toxin-like protein</fullName>
    </submittedName>
</protein>
<dbReference type="GO" id="GO:0005576">
    <property type="term" value="C:extracellular region"/>
    <property type="evidence" value="ECO:0007669"/>
    <property type="project" value="UniProtKB-SubCell"/>
</dbReference>
<comment type="caution">
    <text evidence="3">The sequence shown here is derived from an EMBL/GenBank/DDBJ whole genome shotgun (WGS) entry which is preliminary data.</text>
</comment>
<sequence>MEYKELSIDISYVDNNGSFVTEKNRIVYHYEENYYPESPVEIYEYWADEGIEFGGRNLHVDAQTETSVNLRARDFDDRKDYFYSINYNSGTIIYKFVDIDSPYASNETKWSIVATKEVGDYQDNMLSGTIRGDILEGQTGNDTYFVNNIADRIVERVGEGKDTVFADVDFTLEAGQSVENLIISYGGSAINLTGNELANTLDDNNDLSVHNNRLDGGAGNDTLISSGGRDVLIGGPGSDSAIIDRSGATAALRFVMQSVGGTTTLVGDGTTTTSIGNITLTGGSGADTFTTLDGIDTLNGGAGADTLNGGTGADRLTGGTGNDAFVVDNAGDLVFEASGGGVDRVFASTSYTLQTGQEIEGLQLLAATGSANLNLTGNAISQSLVGNNGANVINGGIGRDAMTGRGGDDTYIVDNLGDRVTEAAGGGRDTVLATASYALGEGQEIEALQLLASTGSARFNLSGNAFGQSLVGNNGANVLDGKDGADLLSGRGGADSFQFSTALGTGNVDRIVDFAAEDTVRLSKSVFSALATGQIAESAFKNISMGSADANDRILYKQSTGELFYDADGSGSGAAVKFAVLDNKAALTHDDFFVV</sequence>
<evidence type="ECO:0000256" key="2">
    <source>
        <dbReference type="ARBA" id="ARBA00022525"/>
    </source>
</evidence>
<reference evidence="3 4" key="1">
    <citation type="submission" date="2020-08" db="EMBL/GenBank/DDBJ databases">
        <title>Genomic Encyclopedia of Type Strains, Phase IV (KMG-IV): sequencing the most valuable type-strain genomes for metagenomic binning, comparative biology and taxonomic classification.</title>
        <authorList>
            <person name="Goeker M."/>
        </authorList>
    </citation>
    <scope>NUCLEOTIDE SEQUENCE [LARGE SCALE GENOMIC DNA]</scope>
    <source>
        <strain evidence="3 4">DSM 2163</strain>
    </source>
</reference>
<gene>
    <name evidence="3" type="ORF">HNR00_003161</name>
</gene>